<evidence type="ECO:0000259" key="7">
    <source>
        <dbReference type="Pfam" id="PF22692"/>
    </source>
</evidence>
<dbReference type="GO" id="GO:0071978">
    <property type="term" value="P:bacterial-type flagellum-dependent swarming motility"/>
    <property type="evidence" value="ECO:0007669"/>
    <property type="project" value="TreeGrafter"/>
</dbReference>
<dbReference type="InterPro" id="IPR053967">
    <property type="entry name" value="LlgE_F_G-like_D1"/>
</dbReference>
<dbReference type="PANTHER" id="PTHR30435">
    <property type="entry name" value="FLAGELLAR PROTEIN"/>
    <property type="match status" value="1"/>
</dbReference>
<dbReference type="Pfam" id="PF06429">
    <property type="entry name" value="Flg_bbr_C"/>
    <property type="match status" value="1"/>
</dbReference>
<feature type="domain" description="Flagellar hook protein FlgE/F/G-like D1" evidence="7">
    <location>
        <begin position="86"/>
        <end position="138"/>
    </location>
</feature>
<evidence type="ECO:0000259" key="6">
    <source>
        <dbReference type="Pfam" id="PF06429"/>
    </source>
</evidence>
<gene>
    <name evidence="8" type="ORF">GGR24_002199</name>
</gene>
<evidence type="ECO:0000256" key="2">
    <source>
        <dbReference type="ARBA" id="ARBA00009677"/>
    </source>
</evidence>
<accession>A0A7W6D7A5</accession>
<organism evidence="8 9">
    <name type="scientific">Hansschlegelia beijingensis</name>
    <dbReference type="NCBI Taxonomy" id="1133344"/>
    <lineage>
        <taxon>Bacteria</taxon>
        <taxon>Pseudomonadati</taxon>
        <taxon>Pseudomonadota</taxon>
        <taxon>Alphaproteobacteria</taxon>
        <taxon>Hyphomicrobiales</taxon>
        <taxon>Methylopilaceae</taxon>
        <taxon>Hansschlegelia</taxon>
    </lineage>
</organism>
<evidence type="ECO:0000256" key="4">
    <source>
        <dbReference type="RuleBase" id="RU362116"/>
    </source>
</evidence>
<comment type="subcellular location">
    <subcellularLocation>
        <location evidence="1 4">Bacterial flagellum basal body</location>
    </subcellularLocation>
</comment>
<name>A0A7W6D7A5_9HYPH</name>
<proteinExistence type="inferred from homology"/>
<comment type="caution">
    <text evidence="8">The sequence shown here is derived from an EMBL/GenBank/DDBJ whole genome shotgun (WGS) entry which is preliminary data.</text>
</comment>
<evidence type="ECO:0000313" key="9">
    <source>
        <dbReference type="Proteomes" id="UP000528964"/>
    </source>
</evidence>
<dbReference type="Proteomes" id="UP000528964">
    <property type="component" value="Unassembled WGS sequence"/>
</dbReference>
<feature type="domain" description="Flagellar basal-body/hook protein C-terminal" evidence="6">
    <location>
        <begin position="414"/>
        <end position="457"/>
    </location>
</feature>
<keyword evidence="8" id="KW-0282">Flagellum</keyword>
<dbReference type="AlphaFoldDB" id="A0A7W6D7A5"/>
<evidence type="ECO:0000259" key="5">
    <source>
        <dbReference type="Pfam" id="PF00460"/>
    </source>
</evidence>
<dbReference type="GO" id="GO:0009424">
    <property type="term" value="C:bacterial-type flagellum hook"/>
    <property type="evidence" value="ECO:0007669"/>
    <property type="project" value="TreeGrafter"/>
</dbReference>
<comment type="similarity">
    <text evidence="2 4">Belongs to the flagella basal body rod proteins family.</text>
</comment>
<dbReference type="GO" id="GO:0009425">
    <property type="term" value="C:bacterial-type flagellum basal body"/>
    <property type="evidence" value="ECO:0007669"/>
    <property type="project" value="UniProtKB-SubCell"/>
</dbReference>
<dbReference type="RefSeq" id="WP_183395392.1">
    <property type="nucleotide sequence ID" value="NZ_JACIDR010000003.1"/>
</dbReference>
<reference evidence="8 9" key="1">
    <citation type="submission" date="2020-08" db="EMBL/GenBank/DDBJ databases">
        <title>Genomic Encyclopedia of Type Strains, Phase IV (KMG-IV): sequencing the most valuable type-strain genomes for metagenomic binning, comparative biology and taxonomic classification.</title>
        <authorList>
            <person name="Goeker M."/>
        </authorList>
    </citation>
    <scope>NUCLEOTIDE SEQUENCE [LARGE SCALE GENOMIC DNA]</scope>
    <source>
        <strain evidence="8 9">DSM 25481</strain>
    </source>
</reference>
<keyword evidence="9" id="KW-1185">Reference proteome</keyword>
<protein>
    <recommendedName>
        <fullName evidence="4">Flagellar hook protein FlgE</fullName>
    </recommendedName>
</protein>
<keyword evidence="8" id="KW-0966">Cell projection</keyword>
<evidence type="ECO:0000313" key="8">
    <source>
        <dbReference type="EMBL" id="MBB3973529.1"/>
    </source>
</evidence>
<keyword evidence="3 4" id="KW-0975">Bacterial flagellum</keyword>
<dbReference type="GO" id="GO:0005829">
    <property type="term" value="C:cytosol"/>
    <property type="evidence" value="ECO:0007669"/>
    <property type="project" value="TreeGrafter"/>
</dbReference>
<comment type="function">
    <text evidence="4">A flexible structure which links the flagellar filament to the drive apparatus in the basal body.</text>
</comment>
<dbReference type="Pfam" id="PF00460">
    <property type="entry name" value="Flg_bb_rod"/>
    <property type="match status" value="1"/>
</dbReference>
<dbReference type="InterPro" id="IPR001444">
    <property type="entry name" value="Flag_bb_rod_N"/>
</dbReference>
<keyword evidence="8" id="KW-0969">Cilium</keyword>
<dbReference type="NCBIfam" id="TIGR03506">
    <property type="entry name" value="FlgEFG_subfam"/>
    <property type="match status" value="1"/>
</dbReference>
<dbReference type="EMBL" id="JACIDR010000003">
    <property type="protein sequence ID" value="MBB3973529.1"/>
    <property type="molecule type" value="Genomic_DNA"/>
</dbReference>
<evidence type="ECO:0000256" key="3">
    <source>
        <dbReference type="ARBA" id="ARBA00023143"/>
    </source>
</evidence>
<evidence type="ECO:0000256" key="1">
    <source>
        <dbReference type="ARBA" id="ARBA00004117"/>
    </source>
</evidence>
<feature type="domain" description="Flagellar basal body rod protein N-terminal" evidence="5">
    <location>
        <begin position="7"/>
        <end position="37"/>
    </location>
</feature>
<dbReference type="PANTHER" id="PTHR30435:SF1">
    <property type="entry name" value="FLAGELLAR HOOK PROTEIN FLGE"/>
    <property type="match status" value="1"/>
</dbReference>
<dbReference type="Pfam" id="PF22692">
    <property type="entry name" value="LlgE_F_G_D1"/>
    <property type="match status" value="1"/>
</dbReference>
<sequence>MGIFGALTTAVSGLQAQSYALENISGNIANSQTTGYKRTDTSFADLVLSGDLNVNRQVAGSVQAFSRSSNDVQGTLQASSSGTSIAINGQGFFVVQDNTGQVDGKPTFGGGDLYTRRGDFTIDKNGYVVNGAGYYLKGLAVDSRTGNPTGSASEIIKLSNDFYPAEATTSVTYRANLPSAPQTANYVSGDESSWLLGSSFGASVTADQSDAFIASSVSGDAVTVYDDKGTAYDVQFRWGKVTNEDATSGAQDTWALYYLSDPTATGSEAAWTKVDANPSAAGTQNYVFNSDGALVTPTDGVTSIANLTIDGKSLGAVTLDHGTGLTQYADTNGGVTTKQLTQNGVSSGNVVSVSINDGGLVNATYSNGKSRTLYKVPVVSFYAENQLSHVDGGAYQQTVASGAPIAGEGEIVGSALEQSNVDIADEFSKMIVTQQAYSANTRVVSASDSMMQDTLSMVR</sequence>
<dbReference type="SUPFAM" id="SSF117143">
    <property type="entry name" value="Flagellar hook protein flgE"/>
    <property type="match status" value="1"/>
</dbReference>
<dbReference type="InterPro" id="IPR010930">
    <property type="entry name" value="Flg_bb/hook_C_dom"/>
</dbReference>
<dbReference type="InterPro" id="IPR020013">
    <property type="entry name" value="Flagellar_FlgE/F/G"/>
</dbReference>
<dbReference type="InterPro" id="IPR037925">
    <property type="entry name" value="FlgE/F/G-like"/>
</dbReference>